<evidence type="ECO:0000256" key="1">
    <source>
        <dbReference type="SAM" id="MobiDB-lite"/>
    </source>
</evidence>
<keyword evidence="3" id="KW-1185">Reference proteome</keyword>
<proteinExistence type="predicted"/>
<name>A0ABQ4WFP4_9ASTR</name>
<evidence type="ECO:0000313" key="2">
    <source>
        <dbReference type="EMBL" id="GJS51679.1"/>
    </source>
</evidence>
<evidence type="ECO:0000313" key="3">
    <source>
        <dbReference type="Proteomes" id="UP001151760"/>
    </source>
</evidence>
<accession>A0ABQ4WFP4</accession>
<dbReference type="EMBL" id="BQNB010008602">
    <property type="protein sequence ID" value="GJS51679.1"/>
    <property type="molecule type" value="Genomic_DNA"/>
</dbReference>
<protein>
    <submittedName>
        <fullName evidence="2">Uncharacterized protein</fullName>
    </submittedName>
</protein>
<comment type="caution">
    <text evidence="2">The sequence shown here is derived from an EMBL/GenBank/DDBJ whole genome shotgun (WGS) entry which is preliminary data.</text>
</comment>
<sequence length="631" mass="69959">MRPTKDFEEKYNQVKAKLALFSSGASTSKSTQVRNQGLVAEAYKWDEEEVSSNDNEMVEVKVLMILADNESCVVGKESSRNDEWVKISMRNIHTVFEIEDNDERKSFLDYLCAKLDFLTIQHENTKILKENKTLRKELKVLIEIPKTWLKSSNKVNHCISKQIPNQKRKILGFDQLTEDSSSSGQRDLVFVKSSSKDSNVSKLNVERPWLSEVEGFNLPNHDTVCSTPLPSFKKQSGAEPQTESKPGPKTIKSILKSCSTKKAKTSKDVVINETNNSLAPAKGNKNVLASNKNSTLSGKPKNIKTEDSVPITKRPIKEEIKSVTAKDKIPSQPSVSTYGVTELHKEASEAINSPTSLLVTSEGRADPQLSSVMSASITKTIYSSSTLVHFEFALGHDGTSPSVLIDKTQSARDGSCIIQTRPETEKESTTENLFGTDTEEVYQSSDEDDDEIKWDDLPKLKEKADDTEDALLKEKPSYQNVQQLTELRVNSLKPKLTNLLIYHDFSASIPTELKELPSKVNEINRALEEIQSSISALTNKVAFLEDFRLEIPARLLALTGQVSSINAQLTKLKVLDALLSPLDKFVVAMDKFAKAIKSTSYKAGDHSVPSAGQACTHSAKGEKNIKQATIT</sequence>
<feature type="region of interest" description="Disordered" evidence="1">
    <location>
        <begin position="227"/>
        <end position="251"/>
    </location>
</feature>
<feature type="compositionally biased region" description="Polar residues" evidence="1">
    <location>
        <begin position="287"/>
        <end position="297"/>
    </location>
</feature>
<feature type="region of interest" description="Disordered" evidence="1">
    <location>
        <begin position="282"/>
        <end position="306"/>
    </location>
</feature>
<dbReference type="Proteomes" id="UP001151760">
    <property type="component" value="Unassembled WGS sequence"/>
</dbReference>
<reference evidence="2" key="1">
    <citation type="journal article" date="2022" name="Int. J. Mol. Sci.">
        <title>Draft Genome of Tanacetum Coccineum: Genomic Comparison of Closely Related Tanacetum-Family Plants.</title>
        <authorList>
            <person name="Yamashiro T."/>
            <person name="Shiraishi A."/>
            <person name="Nakayama K."/>
            <person name="Satake H."/>
        </authorList>
    </citation>
    <scope>NUCLEOTIDE SEQUENCE</scope>
</reference>
<reference evidence="2" key="2">
    <citation type="submission" date="2022-01" db="EMBL/GenBank/DDBJ databases">
        <authorList>
            <person name="Yamashiro T."/>
            <person name="Shiraishi A."/>
            <person name="Satake H."/>
            <person name="Nakayama K."/>
        </authorList>
    </citation>
    <scope>NUCLEOTIDE SEQUENCE</scope>
</reference>
<gene>
    <name evidence="2" type="ORF">Tco_0625041</name>
</gene>
<organism evidence="2 3">
    <name type="scientific">Tanacetum coccineum</name>
    <dbReference type="NCBI Taxonomy" id="301880"/>
    <lineage>
        <taxon>Eukaryota</taxon>
        <taxon>Viridiplantae</taxon>
        <taxon>Streptophyta</taxon>
        <taxon>Embryophyta</taxon>
        <taxon>Tracheophyta</taxon>
        <taxon>Spermatophyta</taxon>
        <taxon>Magnoliopsida</taxon>
        <taxon>eudicotyledons</taxon>
        <taxon>Gunneridae</taxon>
        <taxon>Pentapetalae</taxon>
        <taxon>asterids</taxon>
        <taxon>campanulids</taxon>
        <taxon>Asterales</taxon>
        <taxon>Asteraceae</taxon>
        <taxon>Asteroideae</taxon>
        <taxon>Anthemideae</taxon>
        <taxon>Anthemidinae</taxon>
        <taxon>Tanacetum</taxon>
    </lineage>
</organism>